<evidence type="ECO:0000256" key="3">
    <source>
        <dbReference type="ARBA" id="ARBA00022448"/>
    </source>
</evidence>
<comment type="subcellular location">
    <subcellularLocation>
        <location evidence="1">Cell envelope</location>
    </subcellularLocation>
</comment>
<accession>A0AA45C5T7</accession>
<reference evidence="5 6" key="1">
    <citation type="submission" date="2018-05" db="EMBL/GenBank/DDBJ databases">
        <title>Genomic Encyclopedia of Type Strains, Phase IV (KMG-IV): sequencing the most valuable type-strain genomes for metagenomic binning, comparative biology and taxonomic classification.</title>
        <authorList>
            <person name="Goeker M."/>
        </authorList>
    </citation>
    <scope>NUCLEOTIDE SEQUENCE [LARGE SCALE GENOMIC DNA]</scope>
    <source>
        <strain evidence="5 6">DSM 24906</strain>
    </source>
</reference>
<dbReference type="AlphaFoldDB" id="A0AA45C5T7"/>
<organism evidence="5 6">
    <name type="scientific">Oceanotoga teriensis</name>
    <dbReference type="NCBI Taxonomy" id="515440"/>
    <lineage>
        <taxon>Bacteria</taxon>
        <taxon>Thermotogati</taxon>
        <taxon>Thermotogota</taxon>
        <taxon>Thermotogae</taxon>
        <taxon>Petrotogales</taxon>
        <taxon>Petrotogaceae</taxon>
        <taxon>Oceanotoga</taxon>
    </lineage>
</organism>
<evidence type="ECO:0000313" key="6">
    <source>
        <dbReference type="Proteomes" id="UP000245921"/>
    </source>
</evidence>
<gene>
    <name evidence="5" type="ORF">C7380_1149</name>
</gene>
<dbReference type="Pfam" id="PF13416">
    <property type="entry name" value="SBP_bac_8"/>
    <property type="match status" value="1"/>
</dbReference>
<dbReference type="InterPro" id="IPR050490">
    <property type="entry name" value="Bact_solute-bd_prot1"/>
</dbReference>
<protein>
    <submittedName>
        <fullName evidence="5">Carbohydrate ABC transporter substrate-binding protein (CUT1 family)</fullName>
    </submittedName>
</protein>
<keyword evidence="4" id="KW-0732">Signal</keyword>
<comment type="similarity">
    <text evidence="2">Belongs to the bacterial solute-binding protein 1 family.</text>
</comment>
<sequence>MKKLLAVLLTVLIFSFAFSEKVVFEFWHAMGGGLGETLSYLIENFNKENPDIEVKPIYVGNYSALNQKLLSTITAYNQGTRSELPTMAQAYGNWIAKYLFSDVIQPLNEYIENDKEMKDAWDNEIYDVFKEMSTWDENIYSMPYNKSVYTYYYNTDLFDLYGVEPPKSFDDLIEVSQYLTEDIDEDGNVDQYGLGSRTFVDDFQLLLYAYDQRILVDKGNGKYAVSLDKTKFKEALSIVKELKENDNALFQGGYLDGPFGSGQIAAYMGTIAGKSYADRSSQGKHGWTWSALPSVDGVPHSPIAGTDLTVFKWASDEEKEAAFRFLKYLMDPVNMAYWAINSGYVPVRKDVTQTEQWKVYTATDEKPTIALNSLETAYSDPKPAAWNDIRGELSNIYSDFLNDKIDSDEAYSRTIRSLETLLAETDELAK</sequence>
<evidence type="ECO:0000313" key="5">
    <source>
        <dbReference type="EMBL" id="PWJ89606.1"/>
    </source>
</evidence>
<name>A0AA45C5T7_9BACT</name>
<keyword evidence="3" id="KW-0813">Transport</keyword>
<dbReference type="PANTHER" id="PTHR43649">
    <property type="entry name" value="ARABINOSE-BINDING PROTEIN-RELATED"/>
    <property type="match status" value="1"/>
</dbReference>
<keyword evidence="6" id="KW-1185">Reference proteome</keyword>
<dbReference type="Proteomes" id="UP000245921">
    <property type="component" value="Unassembled WGS sequence"/>
</dbReference>
<evidence type="ECO:0000256" key="1">
    <source>
        <dbReference type="ARBA" id="ARBA00004196"/>
    </source>
</evidence>
<dbReference type="SUPFAM" id="SSF53850">
    <property type="entry name" value="Periplasmic binding protein-like II"/>
    <property type="match status" value="1"/>
</dbReference>
<evidence type="ECO:0000256" key="4">
    <source>
        <dbReference type="ARBA" id="ARBA00022729"/>
    </source>
</evidence>
<dbReference type="GO" id="GO:0030313">
    <property type="term" value="C:cell envelope"/>
    <property type="evidence" value="ECO:0007669"/>
    <property type="project" value="UniProtKB-SubCell"/>
</dbReference>
<dbReference type="PANTHER" id="PTHR43649:SF31">
    <property type="entry name" value="SN-GLYCEROL-3-PHOSPHATE-BINDING PERIPLASMIC PROTEIN UGPB"/>
    <property type="match status" value="1"/>
</dbReference>
<dbReference type="EMBL" id="QGGI01000014">
    <property type="protein sequence ID" value="PWJ89606.1"/>
    <property type="molecule type" value="Genomic_DNA"/>
</dbReference>
<dbReference type="Gene3D" id="3.40.190.10">
    <property type="entry name" value="Periplasmic binding protein-like II"/>
    <property type="match status" value="1"/>
</dbReference>
<dbReference type="RefSeq" id="WP_109605338.1">
    <property type="nucleotide sequence ID" value="NZ_JAMHJO010000013.1"/>
</dbReference>
<evidence type="ECO:0000256" key="2">
    <source>
        <dbReference type="ARBA" id="ARBA00008520"/>
    </source>
</evidence>
<comment type="caution">
    <text evidence="5">The sequence shown here is derived from an EMBL/GenBank/DDBJ whole genome shotgun (WGS) entry which is preliminary data.</text>
</comment>
<proteinExistence type="inferred from homology"/>
<dbReference type="InterPro" id="IPR006059">
    <property type="entry name" value="SBP"/>
</dbReference>